<proteinExistence type="predicted"/>
<evidence type="ECO:0000256" key="3">
    <source>
        <dbReference type="SAM" id="SignalP"/>
    </source>
</evidence>
<feature type="transmembrane region" description="Helical" evidence="2">
    <location>
        <begin position="335"/>
        <end position="356"/>
    </location>
</feature>
<keyword evidence="2" id="KW-0472">Membrane</keyword>
<evidence type="ECO:0000313" key="5">
    <source>
        <dbReference type="Proteomes" id="UP000321424"/>
    </source>
</evidence>
<feature type="region of interest" description="Disordered" evidence="1">
    <location>
        <begin position="687"/>
        <end position="713"/>
    </location>
</feature>
<feature type="transmembrane region" description="Helical" evidence="2">
    <location>
        <begin position="431"/>
        <end position="454"/>
    </location>
</feature>
<protein>
    <recommendedName>
        <fullName evidence="6">TrbL/VirB6 plasmid conjugal transfer protein</fullName>
    </recommendedName>
</protein>
<feature type="transmembrane region" description="Helical" evidence="2">
    <location>
        <begin position="530"/>
        <end position="550"/>
    </location>
</feature>
<accession>A0A511MSM0</accession>
<dbReference type="EMBL" id="BJXA01000098">
    <property type="protein sequence ID" value="GEM43441.1"/>
    <property type="molecule type" value="Genomic_DNA"/>
</dbReference>
<feature type="transmembrane region" description="Helical" evidence="2">
    <location>
        <begin position="490"/>
        <end position="518"/>
    </location>
</feature>
<evidence type="ECO:0000256" key="2">
    <source>
        <dbReference type="SAM" id="Phobius"/>
    </source>
</evidence>
<evidence type="ECO:0000256" key="1">
    <source>
        <dbReference type="SAM" id="MobiDB-lite"/>
    </source>
</evidence>
<feature type="region of interest" description="Disordered" evidence="1">
    <location>
        <begin position="588"/>
        <end position="664"/>
    </location>
</feature>
<keyword evidence="2" id="KW-0812">Transmembrane</keyword>
<comment type="caution">
    <text evidence="4">The sequence shown here is derived from an EMBL/GenBank/DDBJ whole genome shotgun (WGS) entry which is preliminary data.</text>
</comment>
<keyword evidence="2" id="KW-1133">Transmembrane helix</keyword>
<dbReference type="AlphaFoldDB" id="A0A511MSM0"/>
<keyword evidence="3" id="KW-0732">Signal</keyword>
<feature type="compositionally biased region" description="Gly residues" evidence="1">
    <location>
        <begin position="608"/>
        <end position="617"/>
    </location>
</feature>
<feature type="compositionally biased region" description="Low complexity" evidence="1">
    <location>
        <begin position="687"/>
        <end position="697"/>
    </location>
</feature>
<feature type="transmembrane region" description="Helical" evidence="2">
    <location>
        <begin position="570"/>
        <end position="587"/>
    </location>
</feature>
<feature type="transmembrane region" description="Helical" evidence="2">
    <location>
        <begin position="461"/>
        <end position="478"/>
    </location>
</feature>
<feature type="transmembrane region" description="Helical" evidence="2">
    <location>
        <begin position="372"/>
        <end position="394"/>
    </location>
</feature>
<feature type="chain" id="PRO_5038840330" description="TrbL/VirB6 plasmid conjugal transfer protein" evidence="3">
    <location>
        <begin position="32"/>
        <end position="713"/>
    </location>
</feature>
<keyword evidence="5" id="KW-1185">Reference proteome</keyword>
<sequence>MSQMNRHHLITVIVTVLCALTLGAGFGAATAAAQPDSQDSGTKSLPNGFPAELRQFVGGTDEFRSAPWFSGVCADRGGDIGRYVDDVMAVEDRLLYWSAGTEQKKTLGGADVGPNVQRSVDEATEPPKEFLPTVFPAGDATFRLPSPVCAEDVKRWATAAWNAWGLDWAKTPDRQSMREIAAATGEDFSAVPAKAWTDPCSVHQSYCLHAFFADCTYAETATGDLVRCVDWNRSVGKLFVGTAQWLDRNTSFGDRLGKAIFGAAGQSAGAAFTQAFSWLWNATAKVVRFVQDPQSVIDDWANSSKDSAAELSARVLDGLAATGRFDPGAAWFLRWYGLSTGIGVMVMGAMTLMALWRTASRGETVKAISGDLFGYLPAGVLLMLFAPMLAAMLAEAANLASESIARMAGPDMGEMIDHLKRFTGSLTATDLAGGVLVGLLLFLLLIVCALSVFAGLLMHQVALPCLAVAAGVGFGMWVHPQWRKKALRPVLVFCAIVASKPLLFLLLATLTGVIDAGLTDTAGTQPLGELGQLCLVVVAFGVAGLAPWSLLRYAPLLPSRSDAAGFGQSPSLMAGAVGGAGTAMWWSSRGAGGRGRSGRASGDTAAGVGSGAAGAGDPGWRTAGSSDGRSATEARFGQTLARNTGGSTASGGARRGAGEVGRSAASTVRRLGSGALSAGMIAAPVAAQAASGALSKARSTAEAAPGDAESESP</sequence>
<feature type="signal peptide" evidence="3">
    <location>
        <begin position="1"/>
        <end position="31"/>
    </location>
</feature>
<reference evidence="4 5" key="1">
    <citation type="submission" date="2019-07" db="EMBL/GenBank/DDBJ databases">
        <title>Whole genome shotgun sequence of Nocardia ninae NBRC 108245.</title>
        <authorList>
            <person name="Hosoyama A."/>
            <person name="Uohara A."/>
            <person name="Ohji S."/>
            <person name="Ichikawa N."/>
        </authorList>
    </citation>
    <scope>NUCLEOTIDE SEQUENCE [LARGE SCALE GENOMIC DNA]</scope>
    <source>
        <strain evidence="4 5">NBRC 108245</strain>
    </source>
</reference>
<evidence type="ECO:0000313" key="4">
    <source>
        <dbReference type="EMBL" id="GEM43441.1"/>
    </source>
</evidence>
<feature type="compositionally biased region" description="Low complexity" evidence="1">
    <location>
        <begin position="641"/>
        <end position="652"/>
    </location>
</feature>
<name>A0A511MSM0_9NOCA</name>
<dbReference type="Proteomes" id="UP000321424">
    <property type="component" value="Unassembled WGS sequence"/>
</dbReference>
<feature type="compositionally biased region" description="Low complexity" evidence="1">
    <location>
        <begin position="598"/>
        <end position="607"/>
    </location>
</feature>
<gene>
    <name evidence="4" type="ORF">NN4_79600</name>
</gene>
<evidence type="ECO:0008006" key="6">
    <source>
        <dbReference type="Google" id="ProtNLM"/>
    </source>
</evidence>
<organism evidence="4 5">
    <name type="scientific">Nocardia ninae NBRC 108245</name>
    <dbReference type="NCBI Taxonomy" id="1210091"/>
    <lineage>
        <taxon>Bacteria</taxon>
        <taxon>Bacillati</taxon>
        <taxon>Actinomycetota</taxon>
        <taxon>Actinomycetes</taxon>
        <taxon>Mycobacteriales</taxon>
        <taxon>Nocardiaceae</taxon>
        <taxon>Nocardia</taxon>
    </lineage>
</organism>